<name>A0A0G0YUW7_9BACT</name>
<sequence length="702" mass="77154">MADIAKLEKLAKLVRYYILRMTTKAGSGHPTSSLSATDLMVALFFNHLRFDLENPQNSANDRVIFSKGHASPLLYALYAAAGVLTEKELDGYRKFESPLEGHPTPRFKYVDVATGSLGQGLSIGLGMALAMRISGPVSGFPPASAKASVGKPASDDSAAVPLEAKRSGVGNPPTTATRNSQARDTRDTLPKVYVLMGDSETSEGSVWEAVELASYYKLGNLVGIIDINRLGQSGQTMLGWDVDKYKERIEAFGWQTHLVDGHDLRSIVRTLDLLPDGSSQPQMIIAKTIKGKGVSFLEDKEGWHGKALSEEQFKEAVKELGEIDFEIKSEIKKPTTEKFKIQPVLDRVETRSGNSKFKITNQKLKVNYQLGEMVPTRKAYGEALVALGEIDPRIVSLDAEVKNSTYSELFKEKYPERFFEMFIAEQNMVGVALGLSKRGKIPFVSTFAAFLSRAADQIRISAISGANIKFVGSHAGVSIGEDGPSQMGLEDLAMFRSIFGSTILYPADAVSCVRLVALAAENQGIFYIRTNRPATPVIYDQKEEFKIGGSKVVRSSKDDKLTIVACGVTLIETIKACDELAKKGIRVRVIDAYSIKPIDEKTLKKSAQQTNNLIITVEDHYFDGGLGDAVLNVFAQSVGVIFFKIYIGCLTPHYYDQSSFYSLRSFAECCLPLANFAFQHQDWCLQLLSLLLPTGQFPRLSF</sequence>
<comment type="cofactor">
    <cofactor evidence="2">
        <name>Mn(2+)</name>
        <dbReference type="ChEBI" id="CHEBI:29035"/>
    </cofactor>
</comment>
<dbReference type="GO" id="GO:0046872">
    <property type="term" value="F:metal ion binding"/>
    <property type="evidence" value="ECO:0007669"/>
    <property type="project" value="UniProtKB-KW"/>
</dbReference>
<dbReference type="GO" id="GO:0030976">
    <property type="term" value="F:thiamine pyrophosphate binding"/>
    <property type="evidence" value="ECO:0007669"/>
    <property type="project" value="TreeGrafter"/>
</dbReference>
<dbReference type="InterPro" id="IPR051424">
    <property type="entry name" value="Transketolase-like"/>
</dbReference>
<evidence type="ECO:0000256" key="12">
    <source>
        <dbReference type="SAM" id="MobiDB-lite"/>
    </source>
</evidence>
<dbReference type="SMART" id="SM00861">
    <property type="entry name" value="Transket_pyr"/>
    <property type="match status" value="1"/>
</dbReference>
<dbReference type="InterPro" id="IPR005474">
    <property type="entry name" value="Transketolase_N"/>
</dbReference>
<evidence type="ECO:0000256" key="8">
    <source>
        <dbReference type="ARBA" id="ARBA00022723"/>
    </source>
</evidence>
<dbReference type="Gene3D" id="3.40.50.920">
    <property type="match status" value="1"/>
</dbReference>
<dbReference type="NCBIfam" id="NF004559">
    <property type="entry name" value="PRK05899.2-5"/>
    <property type="match status" value="1"/>
</dbReference>
<comment type="cofactor">
    <cofactor evidence="1">
        <name>Ca(2+)</name>
        <dbReference type="ChEBI" id="CHEBI:29108"/>
    </cofactor>
</comment>
<evidence type="ECO:0000256" key="9">
    <source>
        <dbReference type="ARBA" id="ARBA00022837"/>
    </source>
</evidence>
<evidence type="ECO:0000256" key="3">
    <source>
        <dbReference type="ARBA" id="ARBA00001946"/>
    </source>
</evidence>
<dbReference type="CDD" id="cd02012">
    <property type="entry name" value="TPP_TK"/>
    <property type="match status" value="1"/>
</dbReference>
<accession>A0A0G0YUW7</accession>
<gene>
    <name evidence="14" type="ORF">UU56_C0008G0050</name>
</gene>
<feature type="domain" description="Transketolase-like pyrimidine-binding" evidence="13">
    <location>
        <begin position="374"/>
        <end position="537"/>
    </location>
</feature>
<dbReference type="PATRIC" id="fig|1618411.3.peg.576"/>
<dbReference type="InterPro" id="IPR005475">
    <property type="entry name" value="Transketolase-like_Pyr-bd"/>
</dbReference>
<dbReference type="Proteomes" id="UP000034493">
    <property type="component" value="Unassembled WGS sequence"/>
</dbReference>
<dbReference type="PANTHER" id="PTHR43195:SF1">
    <property type="entry name" value="FI06132P-RELATED"/>
    <property type="match status" value="1"/>
</dbReference>
<evidence type="ECO:0000256" key="11">
    <source>
        <dbReference type="ARBA" id="ARBA00023052"/>
    </source>
</evidence>
<evidence type="ECO:0000256" key="2">
    <source>
        <dbReference type="ARBA" id="ARBA00001936"/>
    </source>
</evidence>
<dbReference type="Pfam" id="PF02780">
    <property type="entry name" value="Transketolase_C"/>
    <property type="match status" value="1"/>
</dbReference>
<dbReference type="SUPFAM" id="SSF52518">
    <property type="entry name" value="Thiamin diphosphate-binding fold (THDP-binding)"/>
    <property type="match status" value="2"/>
</dbReference>
<protein>
    <submittedName>
        <fullName evidence="14">Transketolase domain protein</fullName>
    </submittedName>
</protein>
<dbReference type="SUPFAM" id="SSF52922">
    <property type="entry name" value="TK C-terminal domain-like"/>
    <property type="match status" value="1"/>
</dbReference>
<feature type="region of interest" description="Disordered" evidence="12">
    <location>
        <begin position="162"/>
        <end position="184"/>
    </location>
</feature>
<dbReference type="EMBL" id="LCBC01000008">
    <property type="protein sequence ID" value="KKS04243.1"/>
    <property type="molecule type" value="Genomic_DNA"/>
</dbReference>
<comment type="similarity">
    <text evidence="5">Belongs to the transketolase family.</text>
</comment>
<dbReference type="InterPro" id="IPR020826">
    <property type="entry name" value="Transketolase_BS"/>
</dbReference>
<dbReference type="CDD" id="cd07033">
    <property type="entry name" value="TPP_PYR_DXS_TK_like"/>
    <property type="match status" value="1"/>
</dbReference>
<organism evidence="14 15">
    <name type="scientific">Candidatus Curtissbacteria bacterium GW2011_GWA2_41_24</name>
    <dbReference type="NCBI Taxonomy" id="1618411"/>
    <lineage>
        <taxon>Bacteria</taxon>
        <taxon>Candidatus Curtissiibacteriota</taxon>
    </lineage>
</organism>
<dbReference type="Gene3D" id="3.40.50.970">
    <property type="match status" value="2"/>
</dbReference>
<proteinExistence type="inferred from homology"/>
<evidence type="ECO:0000256" key="5">
    <source>
        <dbReference type="ARBA" id="ARBA00007131"/>
    </source>
</evidence>
<dbReference type="GO" id="GO:0005737">
    <property type="term" value="C:cytoplasm"/>
    <property type="evidence" value="ECO:0007669"/>
    <property type="project" value="UniProtKB-ARBA"/>
</dbReference>
<keyword evidence="7" id="KW-0808">Transferase</keyword>
<evidence type="ECO:0000313" key="14">
    <source>
        <dbReference type="EMBL" id="KKS04243.1"/>
    </source>
</evidence>
<dbReference type="GO" id="GO:0004802">
    <property type="term" value="F:transketolase activity"/>
    <property type="evidence" value="ECO:0007669"/>
    <property type="project" value="TreeGrafter"/>
</dbReference>
<dbReference type="InterPro" id="IPR033248">
    <property type="entry name" value="Transketolase_C"/>
</dbReference>
<comment type="subunit">
    <text evidence="6">Homodimer.</text>
</comment>
<dbReference type="Pfam" id="PF02779">
    <property type="entry name" value="Transket_pyr"/>
    <property type="match status" value="1"/>
</dbReference>
<dbReference type="InterPro" id="IPR029061">
    <property type="entry name" value="THDP-binding"/>
</dbReference>
<evidence type="ECO:0000259" key="13">
    <source>
        <dbReference type="SMART" id="SM00861"/>
    </source>
</evidence>
<keyword evidence="10" id="KW-0460">Magnesium</keyword>
<evidence type="ECO:0000313" key="15">
    <source>
        <dbReference type="Proteomes" id="UP000034493"/>
    </source>
</evidence>
<dbReference type="Pfam" id="PF00456">
    <property type="entry name" value="Transketolase_N"/>
    <property type="match status" value="2"/>
</dbReference>
<dbReference type="PROSITE" id="PS00802">
    <property type="entry name" value="TRANSKETOLASE_2"/>
    <property type="match status" value="1"/>
</dbReference>
<evidence type="ECO:0000256" key="4">
    <source>
        <dbReference type="ARBA" id="ARBA00001964"/>
    </source>
</evidence>
<keyword evidence="8" id="KW-0479">Metal-binding</keyword>
<dbReference type="PANTHER" id="PTHR43195">
    <property type="entry name" value="TRANSKETOLASE"/>
    <property type="match status" value="1"/>
</dbReference>
<evidence type="ECO:0000256" key="7">
    <source>
        <dbReference type="ARBA" id="ARBA00022679"/>
    </source>
</evidence>
<keyword evidence="9" id="KW-0106">Calcium</keyword>
<reference evidence="14 15" key="1">
    <citation type="journal article" date="2015" name="Nature">
        <title>rRNA introns, odd ribosomes, and small enigmatic genomes across a large radiation of phyla.</title>
        <authorList>
            <person name="Brown C.T."/>
            <person name="Hug L.A."/>
            <person name="Thomas B.C."/>
            <person name="Sharon I."/>
            <person name="Castelle C.J."/>
            <person name="Singh A."/>
            <person name="Wilkins M.J."/>
            <person name="Williams K.H."/>
            <person name="Banfield J.F."/>
        </authorList>
    </citation>
    <scope>NUCLEOTIDE SEQUENCE [LARGE SCALE GENOMIC DNA]</scope>
</reference>
<keyword evidence="11" id="KW-0786">Thiamine pyrophosphate</keyword>
<evidence type="ECO:0000256" key="1">
    <source>
        <dbReference type="ARBA" id="ARBA00001913"/>
    </source>
</evidence>
<evidence type="ECO:0000256" key="6">
    <source>
        <dbReference type="ARBA" id="ARBA00011738"/>
    </source>
</evidence>
<comment type="caution">
    <text evidence="14">The sequence shown here is derived from an EMBL/GenBank/DDBJ whole genome shotgun (WGS) entry which is preliminary data.</text>
</comment>
<comment type="cofactor">
    <cofactor evidence="4">
        <name>thiamine diphosphate</name>
        <dbReference type="ChEBI" id="CHEBI:58937"/>
    </cofactor>
</comment>
<dbReference type="FunFam" id="3.40.50.970:FF:000129">
    <property type="entry name" value="Transketolase"/>
    <property type="match status" value="1"/>
</dbReference>
<comment type="cofactor">
    <cofactor evidence="3">
        <name>Mg(2+)</name>
        <dbReference type="ChEBI" id="CHEBI:18420"/>
    </cofactor>
</comment>
<evidence type="ECO:0000256" key="10">
    <source>
        <dbReference type="ARBA" id="ARBA00022842"/>
    </source>
</evidence>
<dbReference type="InterPro" id="IPR009014">
    <property type="entry name" value="Transketo_C/PFOR_II"/>
</dbReference>
<dbReference type="AlphaFoldDB" id="A0A0G0YUW7"/>